<feature type="compositionally biased region" description="Basic and acidic residues" evidence="1">
    <location>
        <begin position="51"/>
        <end position="69"/>
    </location>
</feature>
<organism evidence="2">
    <name type="scientific">Streptomyces sp. NBC_00060</name>
    <dbReference type="NCBI Taxonomy" id="2975636"/>
    <lineage>
        <taxon>Bacteria</taxon>
        <taxon>Bacillati</taxon>
        <taxon>Actinomycetota</taxon>
        <taxon>Actinomycetes</taxon>
        <taxon>Kitasatosporales</taxon>
        <taxon>Streptomycetaceae</taxon>
        <taxon>Streptomyces</taxon>
    </lineage>
</organism>
<name>A0AAU2GVR9_9ACTN</name>
<sequence>MADKDKRRPSGAHEGDTSGQDATGREASEDGPAGTPVEATRPTPPAPGQESLREALHRRMRELDDRSAEESVPDGELGPQDEPPD</sequence>
<accession>A0AAU2GVR9</accession>
<protein>
    <submittedName>
        <fullName evidence="2">Uncharacterized protein</fullName>
    </submittedName>
</protein>
<dbReference type="EMBL" id="CP108253">
    <property type="protein sequence ID" value="WTU38829.1"/>
    <property type="molecule type" value="Genomic_DNA"/>
</dbReference>
<dbReference type="AlphaFoldDB" id="A0AAU2GVR9"/>
<feature type="region of interest" description="Disordered" evidence="1">
    <location>
        <begin position="1"/>
        <end position="85"/>
    </location>
</feature>
<evidence type="ECO:0000313" key="2">
    <source>
        <dbReference type="EMBL" id="WTU38829.1"/>
    </source>
</evidence>
<feature type="compositionally biased region" description="Basic and acidic residues" evidence="1">
    <location>
        <begin position="1"/>
        <end position="16"/>
    </location>
</feature>
<proteinExistence type="predicted"/>
<evidence type="ECO:0000256" key="1">
    <source>
        <dbReference type="SAM" id="MobiDB-lite"/>
    </source>
</evidence>
<gene>
    <name evidence="2" type="ORF">OHV25_04210</name>
</gene>
<reference evidence="2" key="1">
    <citation type="submission" date="2022-10" db="EMBL/GenBank/DDBJ databases">
        <title>The complete genomes of actinobacterial strains from the NBC collection.</title>
        <authorList>
            <person name="Joergensen T.S."/>
            <person name="Alvarez Arevalo M."/>
            <person name="Sterndorff E.B."/>
            <person name="Faurdal D."/>
            <person name="Vuksanovic O."/>
            <person name="Mourched A.-S."/>
            <person name="Charusanti P."/>
            <person name="Shaw S."/>
            <person name="Blin K."/>
            <person name="Weber T."/>
        </authorList>
    </citation>
    <scope>NUCLEOTIDE SEQUENCE</scope>
    <source>
        <strain evidence="2">NBC_00060</strain>
    </source>
</reference>